<dbReference type="STRING" id="861298.SAMN04488136_10214"/>
<evidence type="ECO:0008006" key="4">
    <source>
        <dbReference type="Google" id="ProtNLM"/>
    </source>
</evidence>
<dbReference type="EMBL" id="FNDD01000002">
    <property type="protein sequence ID" value="SDG72537.1"/>
    <property type="molecule type" value="Genomic_DNA"/>
</dbReference>
<evidence type="ECO:0000313" key="2">
    <source>
        <dbReference type="EMBL" id="SDG72537.1"/>
    </source>
</evidence>
<dbReference type="AlphaFoldDB" id="A0A1G7WKK6"/>
<reference evidence="2 3" key="1">
    <citation type="submission" date="2016-10" db="EMBL/GenBank/DDBJ databases">
        <authorList>
            <person name="de Groot N.N."/>
        </authorList>
    </citation>
    <scope>NUCLEOTIDE SEQUENCE [LARGE SCALE GENOMIC DNA]</scope>
    <source>
        <strain evidence="2 3">CGMCC 1.10228</strain>
    </source>
</reference>
<gene>
    <name evidence="2" type="ORF">SAMN04488136_10214</name>
</gene>
<evidence type="ECO:0000256" key="1">
    <source>
        <dbReference type="SAM" id="SignalP"/>
    </source>
</evidence>
<accession>A0A1G7WKK6</accession>
<evidence type="ECO:0000313" key="3">
    <source>
        <dbReference type="Proteomes" id="UP000198854"/>
    </source>
</evidence>
<proteinExistence type="predicted"/>
<feature type="chain" id="PRO_5011512181" description="Peptidase propeptide and YPEB domain-containing protein" evidence="1">
    <location>
        <begin position="24"/>
        <end position="144"/>
    </location>
</feature>
<organism evidence="2 3">
    <name type="scientific">Vibrio xiamenensis</name>
    <dbReference type="NCBI Taxonomy" id="861298"/>
    <lineage>
        <taxon>Bacteria</taxon>
        <taxon>Pseudomonadati</taxon>
        <taxon>Pseudomonadota</taxon>
        <taxon>Gammaproteobacteria</taxon>
        <taxon>Vibrionales</taxon>
        <taxon>Vibrionaceae</taxon>
        <taxon>Vibrio</taxon>
    </lineage>
</organism>
<name>A0A1G7WKK6_9VIBR</name>
<keyword evidence="3" id="KW-1185">Reference proteome</keyword>
<feature type="signal peptide" evidence="1">
    <location>
        <begin position="1"/>
        <end position="23"/>
    </location>
</feature>
<sequence length="144" mass="16055">MRATVLPISLTLSLFLLITQALAQETSSLTDGNQDPHAIVNDVVKPGTEVDIDEDQDDVYEAVKNGKIRPFSELYDEVESDLYGRIIKVELEENDGEWIYELKIIHDGTIVQAQYAAATLEMRLLKGHNLKNVLKSATLTVESP</sequence>
<dbReference type="RefSeq" id="WP_093268826.1">
    <property type="nucleotide sequence ID" value="NZ_FNDD01000002.1"/>
</dbReference>
<keyword evidence="1" id="KW-0732">Signal</keyword>
<dbReference type="OrthoDB" id="6399977at2"/>
<dbReference type="Proteomes" id="UP000198854">
    <property type="component" value="Unassembled WGS sequence"/>
</dbReference>
<protein>
    <recommendedName>
        <fullName evidence="4">Peptidase propeptide and YPEB domain-containing protein</fullName>
    </recommendedName>
</protein>